<sequence>MRSRQIGVNRLTIRAYVHTLPFEDSFAAHFKEALRSKLDSAGKLGKKTRQSIAAIC</sequence>
<dbReference type="EMBL" id="JACOFX010000009">
    <property type="protein sequence ID" value="MBC3909361.1"/>
    <property type="molecule type" value="Genomic_DNA"/>
</dbReference>
<name>A0ABR6ZDE2_9BURK</name>
<evidence type="ECO:0000313" key="1">
    <source>
        <dbReference type="EMBL" id="MBC3909361.1"/>
    </source>
</evidence>
<gene>
    <name evidence="1" type="ORF">H8L47_17520</name>
</gene>
<comment type="caution">
    <text evidence="1">The sequence shown here is derived from an EMBL/GenBank/DDBJ whole genome shotgun (WGS) entry which is preliminary data.</text>
</comment>
<reference evidence="1 2" key="1">
    <citation type="submission" date="2020-08" db="EMBL/GenBank/DDBJ databases">
        <title>Novel species isolated from subtropical streams in China.</title>
        <authorList>
            <person name="Lu H."/>
        </authorList>
    </citation>
    <scope>NUCLEOTIDE SEQUENCE [LARGE SCALE GENOMIC DNA]</scope>
    <source>
        <strain evidence="1 2">NL8W</strain>
    </source>
</reference>
<dbReference type="Proteomes" id="UP000646911">
    <property type="component" value="Unassembled WGS sequence"/>
</dbReference>
<accession>A0ABR6ZDE2</accession>
<evidence type="ECO:0008006" key="3">
    <source>
        <dbReference type="Google" id="ProtNLM"/>
    </source>
</evidence>
<keyword evidence="2" id="KW-1185">Reference proteome</keyword>
<proteinExistence type="predicted"/>
<dbReference type="RefSeq" id="WP_186954881.1">
    <property type="nucleotide sequence ID" value="NZ_JACOFX010000009.1"/>
</dbReference>
<protein>
    <recommendedName>
        <fullName evidence="3">Integrase</fullName>
    </recommendedName>
</protein>
<evidence type="ECO:0000313" key="2">
    <source>
        <dbReference type="Proteomes" id="UP000646911"/>
    </source>
</evidence>
<organism evidence="1 2">
    <name type="scientific">Undibacterium umbellatum</name>
    <dbReference type="NCBI Taxonomy" id="2762300"/>
    <lineage>
        <taxon>Bacteria</taxon>
        <taxon>Pseudomonadati</taxon>
        <taxon>Pseudomonadota</taxon>
        <taxon>Betaproteobacteria</taxon>
        <taxon>Burkholderiales</taxon>
        <taxon>Oxalobacteraceae</taxon>
        <taxon>Undibacterium</taxon>
    </lineage>
</organism>